<dbReference type="STRING" id="139825.A0A401GSX5"/>
<evidence type="ECO:0000259" key="3">
    <source>
        <dbReference type="Pfam" id="PF08593"/>
    </source>
</evidence>
<name>A0A401GSX5_9APHY</name>
<reference evidence="4 5" key="1">
    <citation type="journal article" date="2018" name="Sci. Rep.">
        <title>Genome sequence of the cauliflower mushroom Sparassis crispa (Hanabiratake) and its association with beneficial usage.</title>
        <authorList>
            <person name="Kiyama R."/>
            <person name="Furutani Y."/>
            <person name="Kawaguchi K."/>
            <person name="Nakanishi T."/>
        </authorList>
    </citation>
    <scope>NUCLEOTIDE SEQUENCE [LARGE SCALE GENOMIC DNA]</scope>
</reference>
<evidence type="ECO:0000313" key="5">
    <source>
        <dbReference type="Proteomes" id="UP000287166"/>
    </source>
</evidence>
<sequence>MSDSSSLSDPPQGPPLAVAIQLPVEAGVELPPQPNVPPSDYDICRAKLYEKQVEINYTRELVDDVQFASAIKYKAYIVAASDHNAAPPWFNQSMRTLLSPMRREIRKLNRKVDDGFQRLERRLADTQRTSGKMYNSMNAKGDNVPFVQIPWEDGTYPWGLVYRNDPLPALTSVDVVEGLARHQSRKYFQGYCPDKEIPDDQGTRTAAILRAIGDFRFNAGMLGDVVVKLKATWRRKCHTYPSSRSFPLFLVSPSKTGEIMSHQADNVHGRGRGRGSDHSQSRGRGRGYGLGDGRASPLPGRRVRGRGVLPLPSASGHGVQRPWNDTSLPSDRDTLLGLRVAPTLPKPEDVAGEDIAIKDVAYLGSYNWLDSVEPTIVVPGSPPVWRDRRTPYAVPRDTGTRFVDENGHRIHRYPLLPLIRAIDVLAEERGTSNIDWTKVDFIVDRNCLRKLLHWINDKDGTASEFRIDTQLAGKGTVLMSRWEKRTSEEADPAVWTYSLSFEHESTTPIEGCEQRGGHHRIVKYDFNGLLLVVRFYVDACTASLPPARPPTSPANIDDISGLVSGLNVSPNNQASSASGDTDTALGTYLRVKRGGSQVPQDSLVELATRSKKYKDQYNWIHTFTQLLFSQIPNHYFAVHERGTFETIEKRNLGDPFFTRLQSQAQASFRQAGYQGYCDQARASWAAQFGVSAWPVAGIGQG</sequence>
<protein>
    <recommendedName>
        <fullName evidence="3">Mug135-like C-terminal domain-containing protein</fullName>
    </recommendedName>
</protein>
<evidence type="ECO:0000256" key="2">
    <source>
        <dbReference type="SAM" id="MobiDB-lite"/>
    </source>
</evidence>
<organism evidence="4 5">
    <name type="scientific">Sparassis crispa</name>
    <dbReference type="NCBI Taxonomy" id="139825"/>
    <lineage>
        <taxon>Eukaryota</taxon>
        <taxon>Fungi</taxon>
        <taxon>Dikarya</taxon>
        <taxon>Basidiomycota</taxon>
        <taxon>Agaricomycotina</taxon>
        <taxon>Agaricomycetes</taxon>
        <taxon>Polyporales</taxon>
        <taxon>Sparassidaceae</taxon>
        <taxon>Sparassis</taxon>
    </lineage>
</organism>
<evidence type="ECO:0000256" key="1">
    <source>
        <dbReference type="ARBA" id="ARBA00005788"/>
    </source>
</evidence>
<dbReference type="AlphaFoldDB" id="A0A401GSX5"/>
<feature type="domain" description="Mug135-like C-terminal" evidence="3">
    <location>
        <begin position="133"/>
        <end position="213"/>
    </location>
</feature>
<dbReference type="PANTHER" id="PTHR35179:SF2">
    <property type="entry name" value="START DOMAIN-CONTAINING PROTEIN"/>
    <property type="match status" value="1"/>
</dbReference>
<accession>A0A401GSX5</accession>
<dbReference type="RefSeq" id="XP_027616251.1">
    <property type="nucleotide sequence ID" value="XM_027760450.1"/>
</dbReference>
<proteinExistence type="inferred from homology"/>
<gene>
    <name evidence="4" type="ORF">SCP_0705250</name>
</gene>
<dbReference type="InterPro" id="IPR013902">
    <property type="entry name" value="Mug135-like_C"/>
</dbReference>
<feature type="compositionally biased region" description="Low complexity" evidence="2">
    <location>
        <begin position="293"/>
        <end position="312"/>
    </location>
</feature>
<dbReference type="EMBL" id="BFAD01000007">
    <property type="protein sequence ID" value="GBE85338.1"/>
    <property type="molecule type" value="Genomic_DNA"/>
</dbReference>
<dbReference type="Pfam" id="PF08593">
    <property type="entry name" value="Mug135_C"/>
    <property type="match status" value="1"/>
</dbReference>
<dbReference type="GeneID" id="38782255"/>
<keyword evidence="5" id="KW-1185">Reference proteome</keyword>
<feature type="region of interest" description="Disordered" evidence="2">
    <location>
        <begin position="264"/>
        <end position="330"/>
    </location>
</feature>
<dbReference type="OrthoDB" id="420564at2759"/>
<dbReference type="InParanoid" id="A0A401GSX5"/>
<evidence type="ECO:0000313" key="4">
    <source>
        <dbReference type="EMBL" id="GBE85338.1"/>
    </source>
</evidence>
<dbReference type="PANTHER" id="PTHR35179">
    <property type="entry name" value="PROTEIN CBG02620"/>
    <property type="match status" value="1"/>
</dbReference>
<comment type="similarity">
    <text evidence="1">Belongs to the UPF0612 family.</text>
</comment>
<comment type="caution">
    <text evidence="4">The sequence shown here is derived from an EMBL/GenBank/DDBJ whole genome shotgun (WGS) entry which is preliminary data.</text>
</comment>
<dbReference type="Proteomes" id="UP000287166">
    <property type="component" value="Unassembled WGS sequence"/>
</dbReference>